<evidence type="ECO:0000313" key="1">
    <source>
        <dbReference type="EMBL" id="QNN78749.1"/>
    </source>
</evidence>
<evidence type="ECO:0000313" key="2">
    <source>
        <dbReference type="Proteomes" id="UP000515838"/>
    </source>
</evidence>
<dbReference type="EMBL" id="CP060731">
    <property type="protein sequence ID" value="QNN78749.1"/>
    <property type="molecule type" value="Genomic_DNA"/>
</dbReference>
<reference evidence="1 2" key="1">
    <citation type="submission" date="2020-08" db="EMBL/GenBank/DDBJ databases">
        <title>Streptomycin Non-resistant strain, P. mexicana.</title>
        <authorList>
            <person name="Ganesh-Kumar S."/>
            <person name="Zhe T."/>
            <person name="Yu Z."/>
            <person name="Min Y."/>
        </authorList>
    </citation>
    <scope>NUCLEOTIDE SEQUENCE [LARGE SCALE GENOMIC DNA]</scope>
    <source>
        <strain evidence="1 2">GTZY2</strain>
    </source>
</reference>
<sequence length="266" mass="30383">MNYRVMCAIALFAGLSACCAEEDIGRPVDLSDLEEIRVDYTYMGWQFFEEQFTITPAKEPDAFLLRGRYETAQGDVVDVEAPVSRQSVAAVIHEAGSPKWSRERGIQALAQDVDQRALRTFEPVVRVPASLCTDEELQYLARRHLRRTALVELIDDHYGHGISWTDDYPYALVQIRRRGKPAFVVSSRSQKALMLPWDPGVPKDSPPEAHQNWSLPFSRSIRALLPPGSRSYRRLAELPEMERRLNWDAMHKAERECDAIRSHSKS</sequence>
<dbReference type="GeneID" id="81470273"/>
<dbReference type="PROSITE" id="PS51257">
    <property type="entry name" value="PROKAR_LIPOPROTEIN"/>
    <property type="match status" value="1"/>
</dbReference>
<dbReference type="Proteomes" id="UP000515838">
    <property type="component" value="Chromosome"/>
</dbReference>
<dbReference type="AlphaFoldDB" id="A0A7G9TF74"/>
<protein>
    <recommendedName>
        <fullName evidence="3">Lipoprotein</fullName>
    </recommendedName>
</protein>
<proteinExistence type="predicted"/>
<accession>A0A7G9TF74</accession>
<evidence type="ECO:0008006" key="3">
    <source>
        <dbReference type="Google" id="ProtNLM"/>
    </source>
</evidence>
<gene>
    <name evidence="1" type="ORF">IAE60_04795</name>
</gene>
<name>A0A7G9TF74_PSEMX</name>
<dbReference type="RefSeq" id="WP_187574068.1">
    <property type="nucleotide sequence ID" value="NZ_CP060731.1"/>
</dbReference>
<organism evidence="1 2">
    <name type="scientific">Pseudoxanthomonas mexicana</name>
    <dbReference type="NCBI Taxonomy" id="128785"/>
    <lineage>
        <taxon>Bacteria</taxon>
        <taxon>Pseudomonadati</taxon>
        <taxon>Pseudomonadota</taxon>
        <taxon>Gammaproteobacteria</taxon>
        <taxon>Lysobacterales</taxon>
        <taxon>Lysobacteraceae</taxon>
        <taxon>Pseudoxanthomonas</taxon>
    </lineage>
</organism>